<evidence type="ECO:0000256" key="2">
    <source>
        <dbReference type="ARBA" id="ARBA00009788"/>
    </source>
</evidence>
<dbReference type="Gene3D" id="1.10.20.10">
    <property type="entry name" value="Histone, subunit A"/>
    <property type="match status" value="1"/>
</dbReference>
<keyword evidence="4" id="KW-0804">Transcription</keyword>
<proteinExistence type="inferred from homology"/>
<dbReference type="AlphaFoldDB" id="G8BSR2"/>
<dbReference type="CDD" id="cd08048">
    <property type="entry name" value="HFD_TAF11"/>
    <property type="match status" value="1"/>
</dbReference>
<evidence type="ECO:0000313" key="9">
    <source>
        <dbReference type="Proteomes" id="UP000005666"/>
    </source>
</evidence>
<dbReference type="KEGG" id="tpf:TPHA_0D02460"/>
<keyword evidence="9" id="KW-1185">Reference proteome</keyword>
<feature type="compositionally biased region" description="Polar residues" evidence="6">
    <location>
        <begin position="354"/>
        <end position="365"/>
    </location>
</feature>
<name>G8BSR2_TETPH</name>
<accession>G8BSR2</accession>
<evidence type="ECO:0000256" key="6">
    <source>
        <dbReference type="SAM" id="MobiDB-lite"/>
    </source>
</evidence>
<evidence type="ECO:0000256" key="1">
    <source>
        <dbReference type="ARBA" id="ARBA00004123"/>
    </source>
</evidence>
<gene>
    <name evidence="8" type="primary">TPHA0D02460</name>
    <name evidence="8" type="ordered locus">TPHA_0D02460</name>
</gene>
<dbReference type="HOGENOM" id="CLU_048787_0_0_1"/>
<dbReference type="InterPro" id="IPR045127">
    <property type="entry name" value="TAF11-like"/>
</dbReference>
<evidence type="ECO:0000256" key="4">
    <source>
        <dbReference type="ARBA" id="ARBA00023163"/>
    </source>
</evidence>
<dbReference type="RefSeq" id="XP_003685317.1">
    <property type="nucleotide sequence ID" value="XM_003685269.1"/>
</dbReference>
<evidence type="ECO:0000256" key="3">
    <source>
        <dbReference type="ARBA" id="ARBA00023015"/>
    </source>
</evidence>
<dbReference type="GO" id="GO:0005669">
    <property type="term" value="C:transcription factor TFIID complex"/>
    <property type="evidence" value="ECO:0007669"/>
    <property type="project" value="EnsemblFungi"/>
</dbReference>
<dbReference type="EMBL" id="HE612859">
    <property type="protein sequence ID" value="CCE62883.1"/>
    <property type="molecule type" value="Genomic_DNA"/>
</dbReference>
<dbReference type="GO" id="GO:0003682">
    <property type="term" value="F:chromatin binding"/>
    <property type="evidence" value="ECO:0007669"/>
    <property type="project" value="EnsemblFungi"/>
</dbReference>
<evidence type="ECO:0000259" key="7">
    <source>
        <dbReference type="Pfam" id="PF04719"/>
    </source>
</evidence>
<feature type="domain" description="TAFII28-like protein" evidence="7">
    <location>
        <begin position="139"/>
        <end position="207"/>
    </location>
</feature>
<feature type="region of interest" description="Disordered" evidence="6">
    <location>
        <begin position="341"/>
        <end position="365"/>
    </location>
</feature>
<dbReference type="GO" id="GO:0046982">
    <property type="term" value="F:protein heterodimerization activity"/>
    <property type="evidence" value="ECO:0007669"/>
    <property type="project" value="InterPro"/>
</dbReference>
<dbReference type="GO" id="GO:0045944">
    <property type="term" value="P:positive regulation of transcription by RNA polymerase II"/>
    <property type="evidence" value="ECO:0007669"/>
    <property type="project" value="EnsemblFungi"/>
</dbReference>
<dbReference type="GeneID" id="11534250"/>
<dbReference type="PANTHER" id="PTHR13218">
    <property type="entry name" value="TRANSCRIPTION INITIATION FACTOR TFIID SUBUNIT 11-RELATED"/>
    <property type="match status" value="1"/>
</dbReference>
<dbReference type="GO" id="GO:0016251">
    <property type="term" value="F:RNA polymerase II general transcription initiation factor activity"/>
    <property type="evidence" value="ECO:0007669"/>
    <property type="project" value="TreeGrafter"/>
</dbReference>
<dbReference type="Pfam" id="PF04719">
    <property type="entry name" value="TAFII28"/>
    <property type="match status" value="1"/>
</dbReference>
<dbReference type="Proteomes" id="UP000005666">
    <property type="component" value="Chromosome 4"/>
</dbReference>
<comment type="similarity">
    <text evidence="2">Belongs to the TAF11 family.</text>
</comment>
<dbReference type="eggNOG" id="KOG3219">
    <property type="taxonomic scope" value="Eukaryota"/>
</dbReference>
<protein>
    <recommendedName>
        <fullName evidence="7">TAFII28-like protein domain-containing protein</fullName>
    </recommendedName>
</protein>
<reference evidence="8 9" key="1">
    <citation type="journal article" date="2011" name="Proc. Natl. Acad. Sci. U.S.A.">
        <title>Evolutionary erosion of yeast sex chromosomes by mating-type switching accidents.</title>
        <authorList>
            <person name="Gordon J.L."/>
            <person name="Armisen D."/>
            <person name="Proux-Wera E."/>
            <person name="Oheigeartaigh S.S."/>
            <person name="Byrne K.P."/>
            <person name="Wolfe K.H."/>
        </authorList>
    </citation>
    <scope>NUCLEOTIDE SEQUENCE [LARGE SCALE GENOMIC DNA]</scope>
    <source>
        <strain evidence="9">ATCC 24235 / CBS 4417 / NBRC 1672 / NRRL Y-8282 / UCD 70-5</strain>
    </source>
</reference>
<evidence type="ECO:0000256" key="5">
    <source>
        <dbReference type="ARBA" id="ARBA00023242"/>
    </source>
</evidence>
<dbReference type="InterPro" id="IPR006809">
    <property type="entry name" value="TAFII28_dom"/>
</dbReference>
<dbReference type="SUPFAM" id="SSF47113">
    <property type="entry name" value="Histone-fold"/>
    <property type="match status" value="1"/>
</dbReference>
<dbReference type="STRING" id="1071381.G8BSR2"/>
<organism evidence="8 9">
    <name type="scientific">Tetrapisispora phaffii (strain ATCC 24235 / CBS 4417 / NBRC 1672 / NRRL Y-8282 / UCD 70-5)</name>
    <name type="common">Yeast</name>
    <name type="synonym">Fabospora phaffii</name>
    <dbReference type="NCBI Taxonomy" id="1071381"/>
    <lineage>
        <taxon>Eukaryota</taxon>
        <taxon>Fungi</taxon>
        <taxon>Dikarya</taxon>
        <taxon>Ascomycota</taxon>
        <taxon>Saccharomycotina</taxon>
        <taxon>Saccharomycetes</taxon>
        <taxon>Saccharomycetales</taxon>
        <taxon>Saccharomycetaceae</taxon>
        <taxon>Tetrapisispora</taxon>
    </lineage>
</organism>
<dbReference type="OMA" id="GNGWMFR"/>
<keyword evidence="5" id="KW-0539">Nucleus</keyword>
<dbReference type="OrthoDB" id="28335at2759"/>
<dbReference type="PANTHER" id="PTHR13218:SF8">
    <property type="entry name" value="TRANSCRIPTION INITIATION FACTOR TFIID SUBUNIT 11"/>
    <property type="match status" value="1"/>
</dbReference>
<evidence type="ECO:0000313" key="8">
    <source>
        <dbReference type="EMBL" id="CCE62883.1"/>
    </source>
</evidence>
<dbReference type="InterPro" id="IPR009072">
    <property type="entry name" value="Histone-fold"/>
</dbReference>
<keyword evidence="3" id="KW-0805">Transcription regulation</keyword>
<sequence>MSNYKSETKGPINLIPKTNYISTLTVANYLLTKQTIDQALNEDHEYVLNKNIEMRTGGTLNSFFATGNYKLNYKNNDEENSEPEKKRRKIIYNNGKAQEPDELINEVPGNIKFAKDIRDEKAKELVFSHVLDQNEQFRLLVNNLDEDQTNRFEVFHRTSLNKAQVKKLANTVLNQNISENIRVFLQSIGKVFAGEIIELAMQVRMKWLVGQLTINYNKRKRIGKQLKKFLKKLTMLVQKSNSTNSSTSLTAAEENNEDIEILNSNSEFNDSIDECESDSFYDDDEEEEPFVKAGNELLKYNKQVTQDIKTELVKHYNILAKRFNSLNMNIDKFLGSVEDSSSVTSESIGEGSTKNQPQNTKSKVINTSPLLSEHIREAWRLYQLQSDSLPSATWRQQGEGNGWMFR</sequence>
<comment type="subcellular location">
    <subcellularLocation>
        <location evidence="1">Nucleus</location>
    </subcellularLocation>
</comment>
<feature type="compositionally biased region" description="Low complexity" evidence="6">
    <location>
        <begin position="341"/>
        <end position="353"/>
    </location>
</feature>
<dbReference type="GO" id="GO:0051123">
    <property type="term" value="P:RNA polymerase II preinitiation complex assembly"/>
    <property type="evidence" value="ECO:0007669"/>
    <property type="project" value="EnsemblFungi"/>
</dbReference>